<evidence type="ECO:0000313" key="2">
    <source>
        <dbReference type="Proteomes" id="UP001266305"/>
    </source>
</evidence>
<keyword evidence="2" id="KW-1185">Reference proteome</keyword>
<evidence type="ECO:0000313" key="1">
    <source>
        <dbReference type="EMBL" id="KAK2099744.1"/>
    </source>
</evidence>
<dbReference type="EMBL" id="JASSZA010000010">
    <property type="protein sequence ID" value="KAK2099744.1"/>
    <property type="molecule type" value="Genomic_DNA"/>
</dbReference>
<organism evidence="1 2">
    <name type="scientific">Saguinus oedipus</name>
    <name type="common">Cotton-top tamarin</name>
    <name type="synonym">Oedipomidas oedipus</name>
    <dbReference type="NCBI Taxonomy" id="9490"/>
    <lineage>
        <taxon>Eukaryota</taxon>
        <taxon>Metazoa</taxon>
        <taxon>Chordata</taxon>
        <taxon>Craniata</taxon>
        <taxon>Vertebrata</taxon>
        <taxon>Euteleostomi</taxon>
        <taxon>Mammalia</taxon>
        <taxon>Eutheria</taxon>
        <taxon>Euarchontoglires</taxon>
        <taxon>Primates</taxon>
        <taxon>Haplorrhini</taxon>
        <taxon>Platyrrhini</taxon>
        <taxon>Cebidae</taxon>
        <taxon>Callitrichinae</taxon>
        <taxon>Saguinus</taxon>
    </lineage>
</organism>
<dbReference type="Proteomes" id="UP001266305">
    <property type="component" value="Unassembled WGS sequence"/>
</dbReference>
<proteinExistence type="predicted"/>
<name>A0ABQ9USD4_SAGOE</name>
<accession>A0ABQ9USD4</accession>
<gene>
    <name evidence="1" type="ORF">P7K49_021092</name>
</gene>
<sequence>MKVSGSGDKKVMTVIITKSAGEEKSVATTKNSDKKFILHKSRDFQSSWLHDATSNMWLLCACPIGRRRQTSSTVVIRPLQAHLLLYPHPLSSPISGSFLSLPVQPPLPLHCAYPLSRAVSASLYQLAETPVKSERETEKEPKPIET</sequence>
<protein>
    <submittedName>
        <fullName evidence="1">Uncharacterized protein</fullName>
    </submittedName>
</protein>
<reference evidence="1 2" key="1">
    <citation type="submission" date="2023-05" db="EMBL/GenBank/DDBJ databases">
        <title>B98-5 Cell Line De Novo Hybrid Assembly: An Optical Mapping Approach.</title>
        <authorList>
            <person name="Kananen K."/>
            <person name="Auerbach J.A."/>
            <person name="Kautto E."/>
            <person name="Blachly J.S."/>
        </authorList>
    </citation>
    <scope>NUCLEOTIDE SEQUENCE [LARGE SCALE GENOMIC DNA]</scope>
    <source>
        <strain evidence="1">B95-8</strain>
        <tissue evidence="1">Cell line</tissue>
    </source>
</reference>
<comment type="caution">
    <text evidence="1">The sequence shown here is derived from an EMBL/GenBank/DDBJ whole genome shotgun (WGS) entry which is preliminary data.</text>
</comment>